<feature type="domain" description="Aldehyde dehydrogenase" evidence="1">
    <location>
        <begin position="1"/>
        <end position="66"/>
    </location>
</feature>
<dbReference type="AlphaFoldDB" id="A0A6N9V936"/>
<organism evidence="2 3">
    <name type="scientific">Streptomyces microflavus</name>
    <name type="common">Streptomyces lipmanii</name>
    <dbReference type="NCBI Taxonomy" id="1919"/>
    <lineage>
        <taxon>Bacteria</taxon>
        <taxon>Bacillati</taxon>
        <taxon>Actinomycetota</taxon>
        <taxon>Actinomycetes</taxon>
        <taxon>Kitasatosporales</taxon>
        <taxon>Streptomycetaceae</taxon>
        <taxon>Streptomyces</taxon>
    </lineage>
</organism>
<dbReference type="GO" id="GO:0004777">
    <property type="term" value="F:succinate-semialdehyde dehydrogenase (NAD+) activity"/>
    <property type="evidence" value="ECO:0007669"/>
    <property type="project" value="TreeGrafter"/>
</dbReference>
<protein>
    <submittedName>
        <fullName evidence="2">Aldehyde dehydrogenase family protein</fullName>
    </submittedName>
</protein>
<dbReference type="EMBL" id="JAAGME010000841">
    <property type="protein sequence ID" value="NEB69216.1"/>
    <property type="molecule type" value="Genomic_DNA"/>
</dbReference>
<dbReference type="Proteomes" id="UP000471648">
    <property type="component" value="Unassembled WGS sequence"/>
</dbReference>
<evidence type="ECO:0000313" key="3">
    <source>
        <dbReference type="Proteomes" id="UP000471648"/>
    </source>
</evidence>
<dbReference type="InterPro" id="IPR016163">
    <property type="entry name" value="Ald_DH_C"/>
</dbReference>
<proteinExistence type="predicted"/>
<dbReference type="InterPro" id="IPR047110">
    <property type="entry name" value="GABD/Sad-like"/>
</dbReference>
<comment type="caution">
    <text evidence="2">The sequence shown here is derived from an EMBL/GenBank/DDBJ whole genome shotgun (WGS) entry which is preliminary data.</text>
</comment>
<dbReference type="SUPFAM" id="SSF53720">
    <property type="entry name" value="ALDH-like"/>
    <property type="match status" value="1"/>
</dbReference>
<evidence type="ECO:0000313" key="2">
    <source>
        <dbReference type="EMBL" id="NEB69216.1"/>
    </source>
</evidence>
<name>A0A6N9V936_STRMI</name>
<feature type="non-terminal residue" evidence="2">
    <location>
        <position position="1"/>
    </location>
</feature>
<dbReference type="RefSeq" id="WP_164357724.1">
    <property type="nucleotide sequence ID" value="NZ_JAAGME010000841.1"/>
</dbReference>
<dbReference type="InterPro" id="IPR016161">
    <property type="entry name" value="Ald_DH/histidinol_DH"/>
</dbReference>
<dbReference type="InterPro" id="IPR015590">
    <property type="entry name" value="Aldehyde_DH_dom"/>
</dbReference>
<dbReference type="PANTHER" id="PTHR43217:SF1">
    <property type="entry name" value="SUCCINATE SEMIALDEHYDE DEHYDROGENASE [NAD(P)+] SAD"/>
    <property type="match status" value="1"/>
</dbReference>
<feature type="non-terminal residue" evidence="2">
    <location>
        <position position="68"/>
    </location>
</feature>
<dbReference type="Gene3D" id="3.40.309.10">
    <property type="entry name" value="Aldehyde Dehydrogenase, Chain A, domain 2"/>
    <property type="match status" value="1"/>
</dbReference>
<dbReference type="PANTHER" id="PTHR43217">
    <property type="entry name" value="SUCCINATE SEMIALDEHYDE DEHYDROGENASE [NAD(P)+] SAD"/>
    <property type="match status" value="1"/>
</dbReference>
<reference evidence="2 3" key="1">
    <citation type="submission" date="2020-01" db="EMBL/GenBank/DDBJ databases">
        <title>Insect and environment-associated Actinomycetes.</title>
        <authorList>
            <person name="Currrie C."/>
            <person name="Chevrette M."/>
            <person name="Carlson C."/>
            <person name="Stubbendieck R."/>
            <person name="Wendt-Pienkowski E."/>
        </authorList>
    </citation>
    <scope>NUCLEOTIDE SEQUENCE [LARGE SCALE GENOMIC DNA]</scope>
    <source>
        <strain evidence="2 3">SID14438</strain>
    </source>
</reference>
<evidence type="ECO:0000259" key="1">
    <source>
        <dbReference type="Pfam" id="PF00171"/>
    </source>
</evidence>
<sequence>KRFIVHTEVYDVFTQRFTEAMRALRVGDPMDDTTEVGPLSSERGRSDLAELVDDAVERGAAVLCGGGR</sequence>
<accession>A0A6N9V936</accession>
<dbReference type="Pfam" id="PF00171">
    <property type="entry name" value="Aldedh"/>
    <property type="match status" value="1"/>
</dbReference>
<gene>
    <name evidence="2" type="ORF">G3I39_19480</name>
</gene>